<name>A0AAJ0CYC4_9HYPO</name>
<feature type="region of interest" description="Disordered" evidence="1">
    <location>
        <begin position="121"/>
        <end position="298"/>
    </location>
</feature>
<feature type="compositionally biased region" description="Low complexity" evidence="1">
    <location>
        <begin position="1"/>
        <end position="25"/>
    </location>
</feature>
<dbReference type="AlphaFoldDB" id="A0AAJ0CYC4"/>
<feature type="region of interest" description="Disordered" evidence="1">
    <location>
        <begin position="1"/>
        <end position="30"/>
    </location>
</feature>
<gene>
    <name evidence="2" type="ORF">QQS21_002272</name>
</gene>
<proteinExistence type="predicted"/>
<keyword evidence="3" id="KW-1185">Reference proteome</keyword>
<reference evidence="2" key="1">
    <citation type="submission" date="2023-06" db="EMBL/GenBank/DDBJ databases">
        <title>Conoideocrella luteorostrata (Hypocreales: Clavicipitaceae), a potential biocontrol fungus for elongate hemlock scale in United States Christmas tree production areas.</title>
        <authorList>
            <person name="Barrett H."/>
            <person name="Lovett B."/>
            <person name="Macias A.M."/>
            <person name="Stajich J.E."/>
            <person name="Kasson M.T."/>
        </authorList>
    </citation>
    <scope>NUCLEOTIDE SEQUENCE</scope>
    <source>
        <strain evidence="2">ARSEF 14590</strain>
    </source>
</reference>
<comment type="caution">
    <text evidence="2">The sequence shown here is derived from an EMBL/GenBank/DDBJ whole genome shotgun (WGS) entry which is preliminary data.</text>
</comment>
<feature type="compositionally biased region" description="Polar residues" evidence="1">
    <location>
        <begin position="261"/>
        <end position="287"/>
    </location>
</feature>
<sequence length="673" mass="72942">MKGLMPLALSPNSSSSWTSNQSAPADEGMAERVDDYLPELLARDLEISAAIFAAKKMTAGIPTDSIPSEDKTRIRAGRMSLYSPYHAASARVQSLGPIEERDSMVSFMGQGSRAIEGHISESASTTSHYSSDGAEPPSFRHRGSVVTTDTSVASVGWRPKSSPSPEGPYECSWIDGDSDREDQDHDPVEEVNIGSLSPRPPTPPSSELGSPISSVMPRADIPTIWTHPSHAVHRKSRSVGGGSPITSRGQLSGLSPDLPLRSSSFTGTRQLASIGSTRNTLSQTFGTSHHRKPNKPERTQSLRINTTINAFASARARNMALEPSLMRESSPVSDDFPGSDCEAIHPPGQQLPAEKPNTVFVRPPTPPQPLRSVQSWLNSSLQPYPWAFQNEDNAKAVPLPPEAVETLRVSVACFPETMLLTSSLTVETIRSYAKKVRQPSMDSLSIMNRNMSPHSPRKSLWRKVVTYTRGSQLSDVKIPSRGLGSRHGISVGSNSPAETVDPKLWLPIKNVFGCCSDYICDALYAHIVAYNYVSALVARNPRPLASHGRTNTMSTGDPSQQDDIPKKAASLLGLAVGTHMAGRYSKRVSSPLADWTREGMVTNRDAAPTAQDNALRVIQSGLLRCVSRLIATAKLMAESGTGEERMVDMEAEDADMLFMRSLCEIVRMAEESS</sequence>
<protein>
    <submittedName>
        <fullName evidence="2">Uncharacterized protein</fullName>
    </submittedName>
</protein>
<organism evidence="2 3">
    <name type="scientific">Conoideocrella luteorostrata</name>
    <dbReference type="NCBI Taxonomy" id="1105319"/>
    <lineage>
        <taxon>Eukaryota</taxon>
        <taxon>Fungi</taxon>
        <taxon>Dikarya</taxon>
        <taxon>Ascomycota</taxon>
        <taxon>Pezizomycotina</taxon>
        <taxon>Sordariomycetes</taxon>
        <taxon>Hypocreomycetidae</taxon>
        <taxon>Hypocreales</taxon>
        <taxon>Clavicipitaceae</taxon>
        <taxon>Conoideocrella</taxon>
    </lineage>
</organism>
<dbReference type="Proteomes" id="UP001251528">
    <property type="component" value="Unassembled WGS sequence"/>
</dbReference>
<accession>A0AAJ0CYC4</accession>
<dbReference type="EMBL" id="JASWJB010000026">
    <property type="protein sequence ID" value="KAK2609190.1"/>
    <property type="molecule type" value="Genomic_DNA"/>
</dbReference>
<evidence type="ECO:0000256" key="1">
    <source>
        <dbReference type="SAM" id="MobiDB-lite"/>
    </source>
</evidence>
<feature type="compositionally biased region" description="Low complexity" evidence="1">
    <location>
        <begin position="121"/>
        <end position="131"/>
    </location>
</feature>
<evidence type="ECO:0000313" key="2">
    <source>
        <dbReference type="EMBL" id="KAK2609190.1"/>
    </source>
</evidence>
<evidence type="ECO:0000313" key="3">
    <source>
        <dbReference type="Proteomes" id="UP001251528"/>
    </source>
</evidence>
<feature type="compositionally biased region" description="Polar residues" evidence="1">
    <location>
        <begin position="244"/>
        <end position="253"/>
    </location>
</feature>
<feature type="compositionally biased region" description="Low complexity" evidence="1">
    <location>
        <begin position="144"/>
        <end position="155"/>
    </location>
</feature>